<dbReference type="Proteomes" id="UP000054538">
    <property type="component" value="Unassembled WGS sequence"/>
</dbReference>
<dbReference type="STRING" id="930991.A0A0D0DBV8"/>
<accession>A0A0D0DBV8</accession>
<evidence type="ECO:0000313" key="3">
    <source>
        <dbReference type="EMBL" id="KIK94677.1"/>
    </source>
</evidence>
<feature type="compositionally biased region" description="Low complexity" evidence="1">
    <location>
        <begin position="232"/>
        <end position="248"/>
    </location>
</feature>
<name>A0A0D0DBV8_9AGAM</name>
<dbReference type="InParanoid" id="A0A0D0DBV8"/>
<feature type="region of interest" description="Disordered" evidence="1">
    <location>
        <begin position="224"/>
        <end position="274"/>
    </location>
</feature>
<keyword evidence="4" id="KW-1185">Reference proteome</keyword>
<dbReference type="AlphaFoldDB" id="A0A0D0DBV8"/>
<proteinExistence type="predicted"/>
<reference evidence="3 4" key="1">
    <citation type="submission" date="2014-04" db="EMBL/GenBank/DDBJ databases">
        <authorList>
            <consortium name="DOE Joint Genome Institute"/>
            <person name="Kuo A."/>
            <person name="Kohler A."/>
            <person name="Jargeat P."/>
            <person name="Nagy L.G."/>
            <person name="Floudas D."/>
            <person name="Copeland A."/>
            <person name="Barry K.W."/>
            <person name="Cichocki N."/>
            <person name="Veneault-Fourrey C."/>
            <person name="LaButti K."/>
            <person name="Lindquist E.A."/>
            <person name="Lipzen A."/>
            <person name="Lundell T."/>
            <person name="Morin E."/>
            <person name="Murat C."/>
            <person name="Sun H."/>
            <person name="Tunlid A."/>
            <person name="Henrissat B."/>
            <person name="Grigoriev I.V."/>
            <person name="Hibbett D.S."/>
            <person name="Martin F."/>
            <person name="Nordberg H.P."/>
            <person name="Cantor M.N."/>
            <person name="Hua S.X."/>
        </authorList>
    </citation>
    <scope>NUCLEOTIDE SEQUENCE [LARGE SCALE GENOMIC DNA]</scope>
    <source>
        <strain evidence="3 4">Ve08.2h10</strain>
    </source>
</reference>
<reference evidence="4" key="2">
    <citation type="submission" date="2015-01" db="EMBL/GenBank/DDBJ databases">
        <title>Evolutionary Origins and Diversification of the Mycorrhizal Mutualists.</title>
        <authorList>
            <consortium name="DOE Joint Genome Institute"/>
            <consortium name="Mycorrhizal Genomics Consortium"/>
            <person name="Kohler A."/>
            <person name="Kuo A."/>
            <person name="Nagy L.G."/>
            <person name="Floudas D."/>
            <person name="Copeland A."/>
            <person name="Barry K.W."/>
            <person name="Cichocki N."/>
            <person name="Veneault-Fourrey C."/>
            <person name="LaButti K."/>
            <person name="Lindquist E.A."/>
            <person name="Lipzen A."/>
            <person name="Lundell T."/>
            <person name="Morin E."/>
            <person name="Murat C."/>
            <person name="Riley R."/>
            <person name="Ohm R."/>
            <person name="Sun H."/>
            <person name="Tunlid A."/>
            <person name="Henrissat B."/>
            <person name="Grigoriev I.V."/>
            <person name="Hibbett D.S."/>
            <person name="Martin F."/>
        </authorList>
    </citation>
    <scope>NUCLEOTIDE SEQUENCE [LARGE SCALE GENOMIC DNA]</scope>
    <source>
        <strain evidence="4">Ve08.2h10</strain>
    </source>
</reference>
<protein>
    <recommendedName>
        <fullName evidence="2">Fungal-type protein kinase domain-containing protein</fullName>
    </recommendedName>
</protein>
<dbReference type="Pfam" id="PF17667">
    <property type="entry name" value="Pkinase_fungal"/>
    <property type="match status" value="1"/>
</dbReference>
<evidence type="ECO:0000313" key="4">
    <source>
        <dbReference type="Proteomes" id="UP000054538"/>
    </source>
</evidence>
<dbReference type="InterPro" id="IPR040976">
    <property type="entry name" value="Pkinase_fungal"/>
</dbReference>
<dbReference type="OrthoDB" id="5569250at2759"/>
<sequence>MRTHPSETAALEKRTRDAVDSVLQDELHDAQYLTDDLGDLMFGSLISTKTAKGILEGLFKREMGREVRYRFVAPIDTRHAFPFAHGPDKEDMCMRPDFVVLPADTCEITTNSEYGTIAWRIKPQTPTKRFVTALTVAQEIVTFMRVDGSGVEHLDMQLERGRSSPEFVRVLLAFALGHEALFGQSSVIDVAFRNKSTMVAMLADKVPASQLNVPFSSDLPAQTSYRSSAPISQSNTQASGSAAGASRSGQKRKKGDEDGAENPPPPARKRAPVEIDQRVQLPTTLFSVYTYEGTLFNAASLRGRGTTVVLVQKQGTRVVLKMAWQEVTRVLRQAEILNTLQRGAQCVRYAHVLIPTSATIDEDHTLGVIRAFTDSQIRKFPLEETVFSRFKGHSCDVP</sequence>
<dbReference type="EMBL" id="KN825091">
    <property type="protein sequence ID" value="KIK94677.1"/>
    <property type="molecule type" value="Genomic_DNA"/>
</dbReference>
<dbReference type="HOGENOM" id="CLU_692797_0_0_1"/>
<organism evidence="3 4">
    <name type="scientific">Paxillus rubicundulus Ve08.2h10</name>
    <dbReference type="NCBI Taxonomy" id="930991"/>
    <lineage>
        <taxon>Eukaryota</taxon>
        <taxon>Fungi</taxon>
        <taxon>Dikarya</taxon>
        <taxon>Basidiomycota</taxon>
        <taxon>Agaricomycotina</taxon>
        <taxon>Agaricomycetes</taxon>
        <taxon>Agaricomycetidae</taxon>
        <taxon>Boletales</taxon>
        <taxon>Paxilineae</taxon>
        <taxon>Paxillaceae</taxon>
        <taxon>Paxillus</taxon>
    </lineage>
</organism>
<feature type="domain" description="Fungal-type protein kinase" evidence="2">
    <location>
        <begin position="291"/>
        <end position="348"/>
    </location>
</feature>
<evidence type="ECO:0000256" key="1">
    <source>
        <dbReference type="SAM" id="MobiDB-lite"/>
    </source>
</evidence>
<gene>
    <name evidence="3" type="ORF">PAXRUDRAFT_11900</name>
</gene>
<evidence type="ECO:0000259" key="2">
    <source>
        <dbReference type="Pfam" id="PF17667"/>
    </source>
</evidence>